<proteinExistence type="predicted"/>
<dbReference type="GeneID" id="8770197"/>
<dbReference type="eggNOG" id="ENOG502N582">
    <property type="taxonomic scope" value="Archaea"/>
</dbReference>
<dbReference type="RefSeq" id="WP_012955356.1">
    <property type="nucleotide sequence ID" value="NC_013790.1"/>
</dbReference>
<dbReference type="OrthoDB" id="82519at2157"/>
<evidence type="ECO:0000313" key="1">
    <source>
        <dbReference type="EMBL" id="ADC46405.1"/>
    </source>
</evidence>
<keyword evidence="2" id="KW-1185">Reference proteome</keyword>
<dbReference type="HOGENOM" id="CLU_1821050_0_0_2"/>
<organism evidence="1 2">
    <name type="scientific">Methanobrevibacter ruminantium (strain ATCC 35063 / DSM 1093 / JCM 13430 / OCM 146 / M1)</name>
    <name type="common">Methanobacterium ruminantium</name>
    <dbReference type="NCBI Taxonomy" id="634498"/>
    <lineage>
        <taxon>Archaea</taxon>
        <taxon>Methanobacteriati</taxon>
        <taxon>Methanobacteriota</taxon>
        <taxon>Methanomada group</taxon>
        <taxon>Methanobacteria</taxon>
        <taxon>Methanobacteriales</taxon>
        <taxon>Methanobacteriaceae</taxon>
        <taxon>Methanobrevibacter</taxon>
    </lineage>
</organism>
<dbReference type="AlphaFoldDB" id="D3E1J4"/>
<dbReference type="Proteomes" id="UP000008680">
    <property type="component" value="Chromosome"/>
</dbReference>
<dbReference type="PATRIC" id="fig|634498.28.peg.557"/>
<accession>D3E1J4</accession>
<dbReference type="KEGG" id="mru:mru_0554"/>
<gene>
    <name evidence="1" type="ordered locus">mru_0554</name>
</gene>
<dbReference type="EMBL" id="CP001719">
    <property type="protein sequence ID" value="ADC46405.1"/>
    <property type="molecule type" value="Genomic_DNA"/>
</dbReference>
<name>D3E1J4_METRM</name>
<reference evidence="1 2" key="1">
    <citation type="journal article" date="2010" name="PLoS ONE">
        <title>The genome sequence of the rumen methanogen Methanobrevibacter ruminantium reveals new possibilities for controlling ruminant methane emissions.</title>
        <authorList>
            <person name="Leahy S.C."/>
            <person name="Kelly W.J."/>
            <person name="Altermann E."/>
            <person name="Ronimus R.S."/>
            <person name="Yeoman C.J."/>
            <person name="Pacheco D.M."/>
            <person name="Li D."/>
            <person name="Kong Z."/>
            <person name="McTavish S."/>
            <person name="Sang C."/>
            <person name="Lambie S.C."/>
            <person name="Janssen P.H."/>
            <person name="Dey D."/>
            <person name="Attwood G.T."/>
        </authorList>
    </citation>
    <scope>NUCLEOTIDE SEQUENCE [LARGE SCALE GENOMIC DNA]</scope>
    <source>
        <strain evidence="2">ATCC 35063 / DSM 1093 / JCM 13430 / OCM 146 / M1</strain>
    </source>
</reference>
<protein>
    <submittedName>
        <fullName evidence="1">Uncharacterized protein</fullName>
    </submittedName>
</protein>
<sequence>MTFMNNGANIKQFQLLKFINENCNDDHVISKISIVLRRDKIEAPYYMNTKIRLSTCMDGEEKGVIHAMDILNHSRKHNLCEYKYDEIKSLIFDLFDSDHKSDQVEFSQNDNRLKISFMSKNDEEFRNLFENYHELFEKIDGLVD</sequence>
<evidence type="ECO:0000313" key="2">
    <source>
        <dbReference type="Proteomes" id="UP000008680"/>
    </source>
</evidence>